<feature type="region of interest" description="Disordered" evidence="1">
    <location>
        <begin position="213"/>
        <end position="283"/>
    </location>
</feature>
<dbReference type="PROSITE" id="PS50994">
    <property type="entry name" value="INTEGRASE"/>
    <property type="match status" value="1"/>
</dbReference>
<keyword evidence="3" id="KW-1185">Reference proteome</keyword>
<dbReference type="Gene3D" id="3.30.420.10">
    <property type="entry name" value="Ribonuclease H-like superfamily/Ribonuclease H"/>
    <property type="match status" value="1"/>
</dbReference>
<accession>A0A7D9DI59</accession>
<organism evidence="2 3">
    <name type="scientific">Paramuricea clavata</name>
    <name type="common">Red gorgonian</name>
    <name type="synonym">Violescent sea-whip</name>
    <dbReference type="NCBI Taxonomy" id="317549"/>
    <lineage>
        <taxon>Eukaryota</taxon>
        <taxon>Metazoa</taxon>
        <taxon>Cnidaria</taxon>
        <taxon>Anthozoa</taxon>
        <taxon>Octocorallia</taxon>
        <taxon>Malacalcyonacea</taxon>
        <taxon>Plexauridae</taxon>
        <taxon>Paramuricea</taxon>
    </lineage>
</organism>
<dbReference type="FunFam" id="3.30.420.10:FF:000063">
    <property type="entry name" value="Retrovirus-related Pol polyprotein from transposon 297-like Protein"/>
    <property type="match status" value="1"/>
</dbReference>
<dbReference type="OrthoDB" id="5983996at2759"/>
<dbReference type="Gene3D" id="1.10.340.70">
    <property type="match status" value="1"/>
</dbReference>
<evidence type="ECO:0000313" key="3">
    <source>
        <dbReference type="Proteomes" id="UP001152795"/>
    </source>
</evidence>
<comment type="caution">
    <text evidence="2">The sequence shown here is derived from an EMBL/GenBank/DDBJ whole genome shotgun (WGS) entry which is preliminary data.</text>
</comment>
<dbReference type="PANTHER" id="PTHR37984">
    <property type="entry name" value="PROTEIN CBG26694"/>
    <property type="match status" value="1"/>
</dbReference>
<dbReference type="AlphaFoldDB" id="A0A7D9DI59"/>
<dbReference type="FunFam" id="1.10.340.70:FF:000004">
    <property type="entry name" value="Retrovirus-related Pol polyprotein from transposon 297-like Protein"/>
    <property type="match status" value="1"/>
</dbReference>
<name>A0A7D9DI59_PARCT</name>
<dbReference type="InterPro" id="IPR001584">
    <property type="entry name" value="Integrase_cat-core"/>
</dbReference>
<evidence type="ECO:0000256" key="1">
    <source>
        <dbReference type="SAM" id="MobiDB-lite"/>
    </source>
</evidence>
<sequence length="283" mass="31962">MVCDEVILRGNRIVLPQSLHNRAIELAHLGHQGIVKTKQLLRKKVWFPDIDKMVEANVKMCLPCQASTQGTSSPPEPLKPSPLPEKAWTNVAVHFVGPFPTGEYLIVVIDEYSRYREVEILTTKSTKAANPKLDSIFSRQGIPEILKSDNGPPFNGENTVSYITPYWPRANGEAECFMKTIEKAIRAATIEGRNWKKAMYIFLRQYRATSHSTISVSPSEALNNRKLKTHLPDSPSTPSNSEKDEEIRSRDEKNKSTMKSYSDKRNRAKPNNITLGDTVLNRN</sequence>
<dbReference type="SUPFAM" id="SSF53098">
    <property type="entry name" value="Ribonuclease H-like"/>
    <property type="match status" value="1"/>
</dbReference>
<dbReference type="InterPro" id="IPR041588">
    <property type="entry name" value="Integrase_H2C2"/>
</dbReference>
<dbReference type="GO" id="GO:0015074">
    <property type="term" value="P:DNA integration"/>
    <property type="evidence" value="ECO:0007669"/>
    <property type="project" value="InterPro"/>
</dbReference>
<dbReference type="InterPro" id="IPR012337">
    <property type="entry name" value="RNaseH-like_sf"/>
</dbReference>
<dbReference type="InterPro" id="IPR050951">
    <property type="entry name" value="Retrovirus_Pol_polyprotein"/>
</dbReference>
<reference evidence="2" key="1">
    <citation type="submission" date="2020-04" db="EMBL/GenBank/DDBJ databases">
        <authorList>
            <person name="Alioto T."/>
            <person name="Alioto T."/>
            <person name="Gomez Garrido J."/>
        </authorList>
    </citation>
    <scope>NUCLEOTIDE SEQUENCE</scope>
    <source>
        <strain evidence="2">A484AB</strain>
    </source>
</reference>
<feature type="compositionally biased region" description="Polar residues" evidence="1">
    <location>
        <begin position="213"/>
        <end position="222"/>
    </location>
</feature>
<feature type="compositionally biased region" description="Polar residues" evidence="1">
    <location>
        <begin position="269"/>
        <end position="283"/>
    </location>
</feature>
<dbReference type="EMBL" id="CACRXK020001004">
    <property type="protein sequence ID" value="CAB3986356.1"/>
    <property type="molecule type" value="Genomic_DNA"/>
</dbReference>
<gene>
    <name evidence="2" type="ORF">PACLA_8A079331</name>
</gene>
<feature type="compositionally biased region" description="Basic and acidic residues" evidence="1">
    <location>
        <begin position="241"/>
        <end position="265"/>
    </location>
</feature>
<dbReference type="GO" id="GO:0003676">
    <property type="term" value="F:nucleic acid binding"/>
    <property type="evidence" value="ECO:0007669"/>
    <property type="project" value="InterPro"/>
</dbReference>
<evidence type="ECO:0000313" key="2">
    <source>
        <dbReference type="EMBL" id="CAB3986356.1"/>
    </source>
</evidence>
<dbReference type="InterPro" id="IPR036397">
    <property type="entry name" value="RNaseH_sf"/>
</dbReference>
<dbReference type="PANTHER" id="PTHR37984:SF11">
    <property type="entry name" value="INTEGRASE CATALYTIC DOMAIN-CONTAINING PROTEIN"/>
    <property type="match status" value="1"/>
</dbReference>
<proteinExistence type="predicted"/>
<dbReference type="Pfam" id="PF17921">
    <property type="entry name" value="Integrase_H2C2"/>
    <property type="match status" value="1"/>
</dbReference>
<protein>
    <submittedName>
        <fullName evidence="2">PREDICTED: uncharacterized protein K02A2.6-like</fullName>
    </submittedName>
</protein>
<dbReference type="Proteomes" id="UP001152795">
    <property type="component" value="Unassembled WGS sequence"/>
</dbReference>